<keyword evidence="3" id="KW-0732">Signal</keyword>
<evidence type="ECO:0000313" key="5">
    <source>
        <dbReference type="EMBL" id="PYI04799.1"/>
    </source>
</evidence>
<dbReference type="OrthoDB" id="269822at2759"/>
<proteinExistence type="predicted"/>
<feature type="transmembrane region" description="Helical" evidence="2">
    <location>
        <begin position="359"/>
        <end position="377"/>
    </location>
</feature>
<gene>
    <name evidence="5" type="ORF">BO78DRAFT_420324</name>
</gene>
<dbReference type="InterPro" id="IPR010308">
    <property type="entry name" value="TRP_C"/>
</dbReference>
<feature type="transmembrane region" description="Helical" evidence="2">
    <location>
        <begin position="383"/>
        <end position="403"/>
    </location>
</feature>
<sequence>MLFTILLWPLFLLSVQAAFVRRWECSASDQTLTDPVFRQLSLDGGFKSTDNTTTLSLKLTGEFTSHSCDTLDGSSAQMVVDARVLGRSVGHQGRTMGTCAESLYFDHSTTGLRQYAIYQTSYYLNHTYALHTLDTTIRLRLDGREITCAAAHITPYIGSTASVLLKAVPFIIMILFGLATGPLRIRRSNGRSMFRYELDDTSSDPAQSHAQGLGDCLQYLQFIFLTGCLTLSYPGFFQAIVSQLAWSSLIFKNWPVTHQFAYPGVMSGLYATNSTWGLEEMSQVLGGTTMSDLWVNAIVNLTLLILGTAVILQIPFLSEWISKNFRTRQSAELSDFRTESLTQFKRTGWSVIRTVLDRFLLPIVAYSSFQPLLASWFPVYRTFMAVTFVGFLAVSLGFTVWYLGKNERQSAFFRHSSFPRRESGDWFSSALYGVPIIRGVVIGGLQHSGLSQIIALMACEVLILACMLWNYRYGPVWRHTCFSAARLASIVMTSAFLPHAQVSERSRGLLAYCILLVHAGVLLFGFLGPCLVDIVRFSLREMGVINSPADDFAQSNRTPVFGIGQLSQRSTRNISFTELPALRPAAYTHRTDAYPSFFRAPRPGTAGSSSRSLAPSKIPSQSGSESGESTESTESSMDSVDLSVLDSEAATERSDVDYSKREADQYYGRPTGSRMPADRADRQWADDHPTSARHWRWSRPEKTKGFEVFRPGRPGL</sequence>
<evidence type="ECO:0000256" key="1">
    <source>
        <dbReference type="SAM" id="MobiDB-lite"/>
    </source>
</evidence>
<protein>
    <recommendedName>
        <fullName evidence="4">TRP C-terminal domain-containing protein</fullName>
    </recommendedName>
</protein>
<dbReference type="PANTHER" id="PTHR31145:SF8">
    <property type="entry name" value="INTEGRAL MEMBRANE PROTEIN (AFU_ORTHOLOGUE AFUA_2G17475)"/>
    <property type="match status" value="1"/>
</dbReference>
<keyword evidence="6" id="KW-1185">Reference proteome</keyword>
<keyword evidence="2" id="KW-0472">Membrane</keyword>
<dbReference type="AlphaFoldDB" id="A0A319ETX1"/>
<organism evidence="5 6">
    <name type="scientific">Aspergillus sclerotiicarbonarius (strain CBS 121057 / IBT 28362)</name>
    <dbReference type="NCBI Taxonomy" id="1448318"/>
    <lineage>
        <taxon>Eukaryota</taxon>
        <taxon>Fungi</taxon>
        <taxon>Dikarya</taxon>
        <taxon>Ascomycota</taxon>
        <taxon>Pezizomycotina</taxon>
        <taxon>Eurotiomycetes</taxon>
        <taxon>Eurotiomycetidae</taxon>
        <taxon>Eurotiales</taxon>
        <taxon>Aspergillaceae</taxon>
        <taxon>Aspergillus</taxon>
        <taxon>Aspergillus subgen. Circumdati</taxon>
    </lineage>
</organism>
<dbReference type="EMBL" id="KZ826365">
    <property type="protein sequence ID" value="PYI04799.1"/>
    <property type="molecule type" value="Genomic_DNA"/>
</dbReference>
<feature type="transmembrane region" description="Helical" evidence="2">
    <location>
        <begin position="450"/>
        <end position="469"/>
    </location>
</feature>
<reference evidence="5 6" key="1">
    <citation type="submission" date="2018-02" db="EMBL/GenBank/DDBJ databases">
        <title>The genomes of Aspergillus section Nigri reveals drivers in fungal speciation.</title>
        <authorList>
            <consortium name="DOE Joint Genome Institute"/>
            <person name="Vesth T.C."/>
            <person name="Nybo J."/>
            <person name="Theobald S."/>
            <person name="Brandl J."/>
            <person name="Frisvad J.C."/>
            <person name="Nielsen K.F."/>
            <person name="Lyhne E.K."/>
            <person name="Kogle M.E."/>
            <person name="Kuo A."/>
            <person name="Riley R."/>
            <person name="Clum A."/>
            <person name="Nolan M."/>
            <person name="Lipzen A."/>
            <person name="Salamov A."/>
            <person name="Henrissat B."/>
            <person name="Wiebenga A."/>
            <person name="De vries R.P."/>
            <person name="Grigoriev I.V."/>
            <person name="Mortensen U.H."/>
            <person name="Andersen M.R."/>
            <person name="Baker S.E."/>
        </authorList>
    </citation>
    <scope>NUCLEOTIDE SEQUENCE [LARGE SCALE GENOMIC DNA]</scope>
    <source>
        <strain evidence="5 6">CBS 121057</strain>
    </source>
</reference>
<keyword evidence="2" id="KW-1133">Transmembrane helix</keyword>
<feature type="compositionally biased region" description="Low complexity" evidence="1">
    <location>
        <begin position="622"/>
        <end position="647"/>
    </location>
</feature>
<evidence type="ECO:0000256" key="2">
    <source>
        <dbReference type="SAM" id="Phobius"/>
    </source>
</evidence>
<evidence type="ECO:0000259" key="4">
    <source>
        <dbReference type="Pfam" id="PF06011"/>
    </source>
</evidence>
<dbReference type="PANTHER" id="PTHR31145">
    <property type="entry name" value="INTEGRAL MEMBRANE PROTEIN (AFU_ORTHOLOGUE AFUA_7G01610)"/>
    <property type="match status" value="1"/>
</dbReference>
<dbReference type="InterPro" id="IPR040241">
    <property type="entry name" value="TRP_Flc/Pkd2-like"/>
</dbReference>
<feature type="compositionally biased region" description="Polar residues" evidence="1">
    <location>
        <begin position="606"/>
        <end position="621"/>
    </location>
</feature>
<feature type="chain" id="PRO_5016449483" description="TRP C-terminal domain-containing protein" evidence="3">
    <location>
        <begin position="18"/>
        <end position="716"/>
    </location>
</feature>
<keyword evidence="2" id="KW-0812">Transmembrane</keyword>
<feature type="transmembrane region" description="Helical" evidence="2">
    <location>
        <begin position="424"/>
        <end position="444"/>
    </location>
</feature>
<feature type="compositionally biased region" description="Basic and acidic residues" evidence="1">
    <location>
        <begin position="650"/>
        <end position="664"/>
    </location>
</feature>
<feature type="compositionally biased region" description="Basic and acidic residues" evidence="1">
    <location>
        <begin position="676"/>
        <end position="690"/>
    </location>
</feature>
<dbReference type="Pfam" id="PF06011">
    <property type="entry name" value="TRP"/>
    <property type="match status" value="1"/>
</dbReference>
<evidence type="ECO:0000256" key="3">
    <source>
        <dbReference type="SAM" id="SignalP"/>
    </source>
</evidence>
<dbReference type="VEuPathDB" id="FungiDB:BO78DRAFT_420324"/>
<feature type="region of interest" description="Disordered" evidence="1">
    <location>
        <begin position="598"/>
        <end position="695"/>
    </location>
</feature>
<feature type="transmembrane region" description="Helical" evidence="2">
    <location>
        <begin position="163"/>
        <end position="185"/>
    </location>
</feature>
<accession>A0A319ETX1</accession>
<feature type="signal peptide" evidence="3">
    <location>
        <begin position="1"/>
        <end position="17"/>
    </location>
</feature>
<feature type="transmembrane region" description="Helical" evidence="2">
    <location>
        <begin position="293"/>
        <end position="318"/>
    </location>
</feature>
<feature type="transmembrane region" description="Helical" evidence="2">
    <location>
        <begin position="509"/>
        <end position="532"/>
    </location>
</feature>
<name>A0A319ETX1_ASPSB</name>
<evidence type="ECO:0000313" key="6">
    <source>
        <dbReference type="Proteomes" id="UP000248423"/>
    </source>
</evidence>
<dbReference type="STRING" id="1448318.A0A319ETX1"/>
<feature type="transmembrane region" description="Helical" evidence="2">
    <location>
        <begin position="222"/>
        <end position="246"/>
    </location>
</feature>
<feature type="domain" description="TRP C-terminal" evidence="4">
    <location>
        <begin position="276"/>
        <end position="523"/>
    </location>
</feature>
<dbReference type="GO" id="GO:0016020">
    <property type="term" value="C:membrane"/>
    <property type="evidence" value="ECO:0007669"/>
    <property type="project" value="TreeGrafter"/>
</dbReference>
<dbReference type="GO" id="GO:0055085">
    <property type="term" value="P:transmembrane transport"/>
    <property type="evidence" value="ECO:0007669"/>
    <property type="project" value="TreeGrafter"/>
</dbReference>
<dbReference type="Proteomes" id="UP000248423">
    <property type="component" value="Unassembled WGS sequence"/>
</dbReference>